<name>A0A1L6TFQ2_PISSA</name>
<accession>A0A1L6TFQ2</accession>
<dbReference type="CDD" id="cd02440">
    <property type="entry name" value="AdoMet_MTases"/>
    <property type="match status" value="1"/>
</dbReference>
<dbReference type="GO" id="GO:0005829">
    <property type="term" value="C:cytosol"/>
    <property type="evidence" value="ECO:0007669"/>
    <property type="project" value="TreeGrafter"/>
</dbReference>
<evidence type="ECO:0000256" key="3">
    <source>
        <dbReference type="ARBA" id="ARBA00022603"/>
    </source>
</evidence>
<reference evidence="7 8" key="1">
    <citation type="journal article" date="2014" name="Genome Announc.">
        <title>Comparative Genome Analysis of Two Isolates of the Fish Pathogen Piscirickettsia salmonis from Different Hosts Reveals Major Differences in Virulence-Associated Secretion Systems.</title>
        <authorList>
            <person name="Bohle H."/>
            <person name="Henriquez P."/>
            <person name="Grothusen H."/>
            <person name="Navas E."/>
            <person name="Sandoval A."/>
            <person name="Bustamante F."/>
            <person name="Bustos P."/>
            <person name="Mancilla M."/>
        </authorList>
    </citation>
    <scope>NUCLEOTIDE SEQUENCE [LARGE SCALE GENOMIC DNA]</scope>
    <source>
        <strain evidence="8">B1-32597</strain>
    </source>
</reference>
<gene>
    <name evidence="6" type="primary">rsmG</name>
    <name evidence="7" type="ORF">KU39_7</name>
</gene>
<keyword evidence="2 6" id="KW-0698">rRNA processing</keyword>
<evidence type="ECO:0000313" key="7">
    <source>
        <dbReference type="EMBL" id="ALB21195.1"/>
    </source>
</evidence>
<dbReference type="EMBL" id="CP012508">
    <property type="protein sequence ID" value="ALB21195.1"/>
    <property type="molecule type" value="Genomic_DNA"/>
</dbReference>
<dbReference type="RefSeq" id="WP_017378480.1">
    <property type="nucleotide sequence ID" value="NZ_CP012508.1"/>
</dbReference>
<evidence type="ECO:0000256" key="4">
    <source>
        <dbReference type="ARBA" id="ARBA00022679"/>
    </source>
</evidence>
<dbReference type="PANTHER" id="PTHR31760:SF0">
    <property type="entry name" value="S-ADENOSYL-L-METHIONINE-DEPENDENT METHYLTRANSFERASES SUPERFAMILY PROTEIN"/>
    <property type="match status" value="1"/>
</dbReference>
<evidence type="ECO:0000256" key="6">
    <source>
        <dbReference type="HAMAP-Rule" id="MF_00074"/>
    </source>
</evidence>
<dbReference type="GO" id="GO:0070043">
    <property type="term" value="F:rRNA (guanine-N7-)-methyltransferase activity"/>
    <property type="evidence" value="ECO:0007669"/>
    <property type="project" value="UniProtKB-UniRule"/>
</dbReference>
<sequence>MLKEKLIQGINQLNLSLGDDQVNLLIDYVQLLNKWNKTYNLTAIRDINEMISLHLLDSLAVAPYLQGHDILDVGTGAGVPGIPLAICFPEYNFTLLDSNGKKTRFVQQAVLTLGLKNINVVQSRIEHFVSHDKFTTIISRAFAAIDDMLKGAAHLCRHQGEFLAMKGIDPEKEWQAVAADYHLLETIKLSVPFIDGDRHLVRIRLKNK</sequence>
<dbReference type="AlphaFoldDB" id="A0A1L6TFQ2"/>
<dbReference type="Proteomes" id="UP000029558">
    <property type="component" value="Chromosome"/>
</dbReference>
<comment type="subcellular location">
    <subcellularLocation>
        <location evidence="6">Cytoplasm</location>
    </subcellularLocation>
</comment>
<keyword evidence="3 6" id="KW-0489">Methyltransferase</keyword>
<dbReference type="Pfam" id="PF02527">
    <property type="entry name" value="GidB"/>
    <property type="match status" value="1"/>
</dbReference>
<organism evidence="7 8">
    <name type="scientific">Piscirickettsia salmonis</name>
    <dbReference type="NCBI Taxonomy" id="1238"/>
    <lineage>
        <taxon>Bacteria</taxon>
        <taxon>Pseudomonadati</taxon>
        <taxon>Pseudomonadota</taxon>
        <taxon>Gammaproteobacteria</taxon>
        <taxon>Thiotrichales</taxon>
        <taxon>Piscirickettsiaceae</taxon>
        <taxon>Piscirickettsia</taxon>
    </lineage>
</organism>
<evidence type="ECO:0000256" key="5">
    <source>
        <dbReference type="ARBA" id="ARBA00022691"/>
    </source>
</evidence>
<dbReference type="OrthoDB" id="9808773at2"/>
<keyword evidence="5 6" id="KW-0949">S-adenosyl-L-methionine</keyword>
<dbReference type="SUPFAM" id="SSF53335">
    <property type="entry name" value="S-adenosyl-L-methionine-dependent methyltransferases"/>
    <property type="match status" value="1"/>
</dbReference>
<dbReference type="InterPro" id="IPR029063">
    <property type="entry name" value="SAM-dependent_MTases_sf"/>
</dbReference>
<protein>
    <recommendedName>
        <fullName evidence="6">Ribosomal RNA small subunit methyltransferase G</fullName>
        <ecNumber evidence="6">2.1.1.170</ecNumber>
    </recommendedName>
    <alternativeName>
        <fullName evidence="6">16S rRNA 7-methylguanosine methyltransferase</fullName>
        <shortName evidence="6">16S rRNA m7G methyltransferase</shortName>
    </alternativeName>
</protein>
<feature type="binding site" evidence="6">
    <location>
        <position position="140"/>
    </location>
    <ligand>
        <name>S-adenosyl-L-methionine</name>
        <dbReference type="ChEBI" id="CHEBI:59789"/>
    </ligand>
</feature>
<feature type="binding site" evidence="6">
    <location>
        <position position="74"/>
    </location>
    <ligand>
        <name>S-adenosyl-L-methionine</name>
        <dbReference type="ChEBI" id="CHEBI:59789"/>
    </ligand>
</feature>
<dbReference type="Gene3D" id="3.40.50.150">
    <property type="entry name" value="Vaccinia Virus protein VP39"/>
    <property type="match status" value="1"/>
</dbReference>
<keyword evidence="4 6" id="KW-0808">Transferase</keyword>
<keyword evidence="1 6" id="KW-0963">Cytoplasm</keyword>
<feature type="binding site" evidence="6">
    <location>
        <begin position="125"/>
        <end position="126"/>
    </location>
    <ligand>
        <name>S-adenosyl-L-methionine</name>
        <dbReference type="ChEBI" id="CHEBI:59789"/>
    </ligand>
</feature>
<comment type="catalytic activity">
    <reaction evidence="6">
        <text>guanosine(527) in 16S rRNA + S-adenosyl-L-methionine = N(7)-methylguanosine(527) in 16S rRNA + S-adenosyl-L-homocysteine</text>
        <dbReference type="Rhea" id="RHEA:42732"/>
        <dbReference type="Rhea" id="RHEA-COMP:10209"/>
        <dbReference type="Rhea" id="RHEA-COMP:10210"/>
        <dbReference type="ChEBI" id="CHEBI:57856"/>
        <dbReference type="ChEBI" id="CHEBI:59789"/>
        <dbReference type="ChEBI" id="CHEBI:74269"/>
        <dbReference type="ChEBI" id="CHEBI:74480"/>
        <dbReference type="EC" id="2.1.1.170"/>
    </reaction>
</comment>
<evidence type="ECO:0000256" key="2">
    <source>
        <dbReference type="ARBA" id="ARBA00022552"/>
    </source>
</evidence>
<evidence type="ECO:0000256" key="1">
    <source>
        <dbReference type="ARBA" id="ARBA00022490"/>
    </source>
</evidence>
<dbReference type="PANTHER" id="PTHR31760">
    <property type="entry name" value="S-ADENOSYL-L-METHIONINE-DEPENDENT METHYLTRANSFERASES SUPERFAMILY PROTEIN"/>
    <property type="match status" value="1"/>
</dbReference>
<dbReference type="EC" id="2.1.1.170" evidence="6"/>
<dbReference type="HAMAP" id="MF_00074">
    <property type="entry name" value="16SrRNA_methyltr_G"/>
    <property type="match status" value="1"/>
</dbReference>
<comment type="caution">
    <text evidence="6">Lacks conserved residue(s) required for the propagation of feature annotation.</text>
</comment>
<comment type="similarity">
    <text evidence="6">Belongs to the methyltransferase superfamily. RNA methyltransferase RsmG family.</text>
</comment>
<proteinExistence type="inferred from homology"/>
<comment type="function">
    <text evidence="6">Specifically methylates the N7 position of guanine in position 527 of 16S rRNA.</text>
</comment>
<dbReference type="NCBIfam" id="TIGR00138">
    <property type="entry name" value="rsmG_gidB"/>
    <property type="match status" value="1"/>
</dbReference>
<evidence type="ECO:0000313" key="8">
    <source>
        <dbReference type="Proteomes" id="UP000029558"/>
    </source>
</evidence>
<dbReference type="InterPro" id="IPR003682">
    <property type="entry name" value="rRNA_ssu_MeTfrase_G"/>
</dbReference>
<dbReference type="PIRSF" id="PIRSF003078">
    <property type="entry name" value="GidB"/>
    <property type="match status" value="1"/>
</dbReference>